<dbReference type="InterPro" id="IPR051538">
    <property type="entry name" value="Acyl-CoA_Synth/Transferase"/>
</dbReference>
<dbReference type="Pfam" id="PF13607">
    <property type="entry name" value="Succ_CoA_lig"/>
    <property type="match status" value="1"/>
</dbReference>
<dbReference type="InterPro" id="IPR003781">
    <property type="entry name" value="CoA-bd"/>
</dbReference>
<protein>
    <submittedName>
        <fullName evidence="5">Acetyl-CoA synthetase (ADP-forming) alpha and beta chains, putative</fullName>
    </submittedName>
</protein>
<reference evidence="5" key="1">
    <citation type="submission" date="2018-06" db="EMBL/GenBank/DDBJ databases">
        <authorList>
            <person name="Zhirakovskaya E."/>
        </authorList>
    </citation>
    <scope>NUCLEOTIDE SEQUENCE</scope>
</reference>
<dbReference type="InterPro" id="IPR032875">
    <property type="entry name" value="Succ_CoA_lig_flav_dom"/>
</dbReference>
<dbReference type="InterPro" id="IPR016102">
    <property type="entry name" value="Succinyl-CoA_synth-like"/>
</dbReference>
<dbReference type="GO" id="GO:0016874">
    <property type="term" value="F:ligase activity"/>
    <property type="evidence" value="ECO:0007669"/>
    <property type="project" value="UniProtKB-KW"/>
</dbReference>
<dbReference type="InterPro" id="IPR036291">
    <property type="entry name" value="NAD(P)-bd_dom_sf"/>
</dbReference>
<dbReference type="Gene3D" id="3.40.50.261">
    <property type="entry name" value="Succinyl-CoA synthetase domains"/>
    <property type="match status" value="1"/>
</dbReference>
<evidence type="ECO:0000259" key="4">
    <source>
        <dbReference type="SMART" id="SM00881"/>
    </source>
</evidence>
<dbReference type="SMART" id="SM00881">
    <property type="entry name" value="CoA_binding"/>
    <property type="match status" value="1"/>
</dbReference>
<evidence type="ECO:0000256" key="2">
    <source>
        <dbReference type="ARBA" id="ARBA00022741"/>
    </source>
</evidence>
<dbReference type="AlphaFoldDB" id="A0A3B1CA77"/>
<keyword evidence="2" id="KW-0547">Nucleotide-binding</keyword>
<evidence type="ECO:0000256" key="3">
    <source>
        <dbReference type="ARBA" id="ARBA00022840"/>
    </source>
</evidence>
<dbReference type="PIRSF" id="PIRSF001553">
    <property type="entry name" value="SucCS_alpha"/>
    <property type="match status" value="1"/>
</dbReference>
<keyword evidence="3" id="KW-0067">ATP-binding</keyword>
<dbReference type="PANTHER" id="PTHR43334">
    <property type="entry name" value="ACETATE--COA LIGASE [ADP-FORMING]"/>
    <property type="match status" value="1"/>
</dbReference>
<dbReference type="Gene3D" id="3.40.50.720">
    <property type="entry name" value="NAD(P)-binding Rossmann-like Domain"/>
    <property type="match status" value="1"/>
</dbReference>
<dbReference type="EMBL" id="UOGD01000178">
    <property type="protein sequence ID" value="VAX20808.1"/>
    <property type="molecule type" value="Genomic_DNA"/>
</dbReference>
<dbReference type="PANTHER" id="PTHR43334:SF1">
    <property type="entry name" value="3-HYDROXYPROPIONATE--COA LIGASE [ADP-FORMING]"/>
    <property type="match status" value="1"/>
</dbReference>
<evidence type="ECO:0000313" key="5">
    <source>
        <dbReference type="EMBL" id="VAX20808.1"/>
    </source>
</evidence>
<evidence type="ECO:0000256" key="1">
    <source>
        <dbReference type="ARBA" id="ARBA00022598"/>
    </source>
</evidence>
<feature type="domain" description="CoA-binding" evidence="4">
    <location>
        <begin position="8"/>
        <end position="103"/>
    </location>
</feature>
<sequence>MNSSIRNFFYPNSICIPGASTKELSIGYEILKTIKKINYPGKIFPVNPKADEILGFICYHSISEITEKIDLAIIVVPKRFTLDTIDELLEKNVKSIILITAGFRETGETGKLLEEEVVNKISAAGAQLVGPNCMGVINTLPDVNLNTTFIAEKAEVGKVACLSQSGALGAMILNSLRLTDVRFTHFISVGNKADLNENDFVKFWQSDDNIEIITMYLESFDNGFEFIKLLMLNEATKPIIVLKAGRTESGMRAASSHTGALSSQDKV</sequence>
<name>A0A3B1CA77_9ZZZZ</name>
<dbReference type="SUPFAM" id="SSF51735">
    <property type="entry name" value="NAD(P)-binding Rossmann-fold domains"/>
    <property type="match status" value="1"/>
</dbReference>
<dbReference type="GO" id="GO:0005524">
    <property type="term" value="F:ATP binding"/>
    <property type="evidence" value="ECO:0007669"/>
    <property type="project" value="UniProtKB-KW"/>
</dbReference>
<keyword evidence="1" id="KW-0436">Ligase</keyword>
<accession>A0A3B1CA77</accession>
<organism evidence="5">
    <name type="scientific">hydrothermal vent metagenome</name>
    <dbReference type="NCBI Taxonomy" id="652676"/>
    <lineage>
        <taxon>unclassified sequences</taxon>
        <taxon>metagenomes</taxon>
        <taxon>ecological metagenomes</taxon>
    </lineage>
</organism>
<proteinExistence type="predicted"/>
<dbReference type="Pfam" id="PF13380">
    <property type="entry name" value="CoA_binding_2"/>
    <property type="match status" value="1"/>
</dbReference>
<dbReference type="SUPFAM" id="SSF52210">
    <property type="entry name" value="Succinyl-CoA synthetase domains"/>
    <property type="match status" value="1"/>
</dbReference>
<dbReference type="InterPro" id="IPR005810">
    <property type="entry name" value="CoA_lig_alpha"/>
</dbReference>
<gene>
    <name evidence="5" type="ORF">MNBD_IGNAVI01-3197</name>
</gene>
<feature type="non-terminal residue" evidence="5">
    <location>
        <position position="267"/>
    </location>
</feature>